<dbReference type="SUPFAM" id="SSF52172">
    <property type="entry name" value="CheY-like"/>
    <property type="match status" value="1"/>
</dbReference>
<accession>A0A656HFK1</accession>
<dbReference type="Proteomes" id="UP000005317">
    <property type="component" value="Unassembled WGS sequence"/>
</dbReference>
<dbReference type="CDD" id="cd00156">
    <property type="entry name" value="REC"/>
    <property type="match status" value="1"/>
</dbReference>
<evidence type="ECO:0000256" key="6">
    <source>
        <dbReference type="PROSITE-ProRule" id="PRU00169"/>
    </source>
</evidence>
<comment type="catalytic activity">
    <reaction evidence="1">
        <text>ATP + protein L-histidine = ADP + protein N-phospho-L-histidine.</text>
        <dbReference type="EC" id="2.7.13.3"/>
    </reaction>
</comment>
<feature type="transmembrane region" description="Helical" evidence="7">
    <location>
        <begin position="46"/>
        <end position="64"/>
    </location>
</feature>
<dbReference type="GO" id="GO:0009927">
    <property type="term" value="F:histidine phosphotransfer kinase activity"/>
    <property type="evidence" value="ECO:0007669"/>
    <property type="project" value="TreeGrafter"/>
</dbReference>
<reference evidence="11" key="1">
    <citation type="journal article" date="2011" name="Stand. Genomic Sci.">
        <title>Genome sequence of the filamentous, gliding Thiothrix nivea neotype strain (JP2(T)).</title>
        <authorList>
            <person name="Lapidus A."/>
            <person name="Nolan M."/>
            <person name="Lucas S."/>
            <person name="Glavina Del Rio T."/>
            <person name="Tice H."/>
            <person name="Cheng J.F."/>
            <person name="Tapia R."/>
            <person name="Han C."/>
            <person name="Goodwin L."/>
            <person name="Pitluck S."/>
            <person name="Liolios K."/>
            <person name="Pagani I."/>
            <person name="Ivanova N."/>
            <person name="Huntemann M."/>
            <person name="Mavromatis K."/>
            <person name="Mikhailova N."/>
            <person name="Pati A."/>
            <person name="Chen A."/>
            <person name="Palaniappan K."/>
            <person name="Land M."/>
            <person name="Brambilla E.M."/>
            <person name="Rohde M."/>
            <person name="Abt B."/>
            <person name="Verbarg S."/>
            <person name="Goker M."/>
            <person name="Bristow J."/>
            <person name="Eisen J.A."/>
            <person name="Markowitz V."/>
            <person name="Hugenholtz P."/>
            <person name="Kyrpides N.C."/>
            <person name="Klenk H.P."/>
            <person name="Woyke T."/>
        </authorList>
    </citation>
    <scope>NUCLEOTIDE SEQUENCE [LARGE SCALE GENOMIC DNA]</scope>
    <source>
        <strain evidence="11">ATCC 35100 / DSM 5205 / JP2</strain>
    </source>
</reference>
<keyword evidence="4" id="KW-0808">Transferase</keyword>
<dbReference type="SMART" id="SM00388">
    <property type="entry name" value="HisKA"/>
    <property type="match status" value="1"/>
</dbReference>
<keyword evidence="7" id="KW-0812">Transmembrane</keyword>
<dbReference type="Gene3D" id="3.40.50.2300">
    <property type="match status" value="1"/>
</dbReference>
<name>A0A656HFK1_THINJ</name>
<evidence type="ECO:0000256" key="5">
    <source>
        <dbReference type="ARBA" id="ARBA00022777"/>
    </source>
</evidence>
<dbReference type="EC" id="2.7.13.3" evidence="2"/>
<dbReference type="InterPro" id="IPR036890">
    <property type="entry name" value="HATPase_C_sf"/>
</dbReference>
<feature type="domain" description="Response regulatory" evidence="9">
    <location>
        <begin position="464"/>
        <end position="581"/>
    </location>
</feature>
<dbReference type="InterPro" id="IPR003594">
    <property type="entry name" value="HATPase_dom"/>
</dbReference>
<dbReference type="PRINTS" id="PR00344">
    <property type="entry name" value="BCTRLSENSOR"/>
</dbReference>
<dbReference type="OrthoDB" id="9792854at2"/>
<dbReference type="GO" id="GO:0000155">
    <property type="term" value="F:phosphorelay sensor kinase activity"/>
    <property type="evidence" value="ECO:0007669"/>
    <property type="project" value="InterPro"/>
</dbReference>
<dbReference type="Gene3D" id="1.10.287.130">
    <property type="match status" value="1"/>
</dbReference>
<dbReference type="Pfam" id="PF00072">
    <property type="entry name" value="Response_reg"/>
    <property type="match status" value="1"/>
</dbReference>
<dbReference type="SMART" id="SM00448">
    <property type="entry name" value="REC"/>
    <property type="match status" value="1"/>
</dbReference>
<keyword evidence="7" id="KW-1133">Transmembrane helix</keyword>
<keyword evidence="7" id="KW-0472">Membrane</keyword>
<dbReference type="InterPro" id="IPR004358">
    <property type="entry name" value="Sig_transdc_His_kin-like_C"/>
</dbReference>
<dbReference type="SMART" id="SM00387">
    <property type="entry name" value="HATPase_c"/>
    <property type="match status" value="1"/>
</dbReference>
<keyword evidence="5 10" id="KW-0418">Kinase</keyword>
<evidence type="ECO:0000259" key="8">
    <source>
        <dbReference type="PROSITE" id="PS50109"/>
    </source>
</evidence>
<dbReference type="RefSeq" id="WP_002709136.1">
    <property type="nucleotide sequence ID" value="NZ_JH651384.1"/>
</dbReference>
<evidence type="ECO:0000256" key="7">
    <source>
        <dbReference type="SAM" id="Phobius"/>
    </source>
</evidence>
<feature type="transmembrane region" description="Helical" evidence="7">
    <location>
        <begin position="162"/>
        <end position="182"/>
    </location>
</feature>
<feature type="transmembrane region" description="Helical" evidence="7">
    <location>
        <begin position="85"/>
        <end position="107"/>
    </location>
</feature>
<dbReference type="InterPro" id="IPR011006">
    <property type="entry name" value="CheY-like_superfamily"/>
</dbReference>
<feature type="modified residue" description="4-aspartylphosphate" evidence="6">
    <location>
        <position position="515"/>
    </location>
</feature>
<feature type="transmembrane region" description="Helical" evidence="7">
    <location>
        <begin position="21"/>
        <end position="40"/>
    </location>
</feature>
<proteinExistence type="predicted"/>
<keyword evidence="3 6" id="KW-0597">Phosphoprotein</keyword>
<dbReference type="GO" id="GO:0005886">
    <property type="term" value="C:plasma membrane"/>
    <property type="evidence" value="ECO:0007669"/>
    <property type="project" value="TreeGrafter"/>
</dbReference>
<dbReference type="InterPro" id="IPR005467">
    <property type="entry name" value="His_kinase_dom"/>
</dbReference>
<dbReference type="AlphaFoldDB" id="A0A656HFK1"/>
<dbReference type="PANTHER" id="PTHR43047">
    <property type="entry name" value="TWO-COMPONENT HISTIDINE PROTEIN KINASE"/>
    <property type="match status" value="1"/>
</dbReference>
<gene>
    <name evidence="10" type="ORF">Thini_2690</name>
</gene>
<dbReference type="InterPro" id="IPR003661">
    <property type="entry name" value="HisK_dim/P_dom"/>
</dbReference>
<dbReference type="InterPro" id="IPR036097">
    <property type="entry name" value="HisK_dim/P_sf"/>
</dbReference>
<evidence type="ECO:0000256" key="3">
    <source>
        <dbReference type="ARBA" id="ARBA00022553"/>
    </source>
</evidence>
<evidence type="ECO:0000259" key="9">
    <source>
        <dbReference type="PROSITE" id="PS50110"/>
    </source>
</evidence>
<protein>
    <recommendedName>
        <fullName evidence="2">histidine kinase</fullName>
        <ecNumber evidence="2">2.7.13.3</ecNumber>
    </recommendedName>
</protein>
<dbReference type="Gene3D" id="3.30.565.10">
    <property type="entry name" value="Histidine kinase-like ATPase, C-terminal domain"/>
    <property type="match status" value="1"/>
</dbReference>
<evidence type="ECO:0000256" key="1">
    <source>
        <dbReference type="ARBA" id="ARBA00000085"/>
    </source>
</evidence>
<dbReference type="InterPro" id="IPR001789">
    <property type="entry name" value="Sig_transdc_resp-reg_receiver"/>
</dbReference>
<feature type="domain" description="Histidine kinase" evidence="8">
    <location>
        <begin position="231"/>
        <end position="444"/>
    </location>
</feature>
<sequence>MDSTLTHKIHTEQVKRLYHNFGVIIPGNLFVGLMVVVMAWGKGDRLYLSLWYLLMLAVLSWRYYDSRQFAQQMITETPALCHWERHFTLGSGLTGALWGVVFWLAFLPEHPQLILFVVCIYAGLMSAGGATSSARMPAFIAFALPASIPIIVSMIRAGSFTYVFMGMICFVFMLTSMIVAAMHSRTTRESIRLRFENLDLITSLGQEKERAETNQAIAEQAVVAKDKFLAAASHDLRQPLHAQSLYLDAIEPHVKTTGQTALEALRKTNEALANLFNSLLDVSRLNAGSIDIQRGHLHLHDMAQALYEEHQPRAAEKGLQLHCDCPPLTVHTDPILLERIVRNLLSNAIRYTREGNISLTCRQQDADTVSITVSDTGVGIPKEELDNIFTEYYQLNNTERDRNKGLGLGLSIVNKLCDLLDIGLTCESEPGKGSTFTLSVLAGDARLVNPVANQPAPIIQLHKTVLVVDDEQDILSGTEFLLKEWGCTVVTGESAAELLAKLRQHPVTPDLILADYRLRDNLTGVGAVADIRAFYGKPVPAVIITGDTSPAILQEVRDSGLFLMHKPIAPAKLRAALHQMAAFTEA</sequence>
<dbReference type="SUPFAM" id="SSF55874">
    <property type="entry name" value="ATPase domain of HSP90 chaperone/DNA topoisomerase II/histidine kinase"/>
    <property type="match status" value="1"/>
</dbReference>
<evidence type="ECO:0000313" key="10">
    <source>
        <dbReference type="EMBL" id="EIJ35227.1"/>
    </source>
</evidence>
<dbReference type="PROSITE" id="PS50109">
    <property type="entry name" value="HIS_KIN"/>
    <property type="match status" value="1"/>
</dbReference>
<organism evidence="10 11">
    <name type="scientific">Thiothrix nivea (strain ATCC 35100 / DSM 5205 / JP2)</name>
    <dbReference type="NCBI Taxonomy" id="870187"/>
    <lineage>
        <taxon>Bacteria</taxon>
        <taxon>Pseudomonadati</taxon>
        <taxon>Pseudomonadota</taxon>
        <taxon>Gammaproteobacteria</taxon>
        <taxon>Thiotrichales</taxon>
        <taxon>Thiotrichaceae</taxon>
        <taxon>Thiothrix</taxon>
    </lineage>
</organism>
<feature type="transmembrane region" description="Helical" evidence="7">
    <location>
        <begin position="138"/>
        <end position="156"/>
    </location>
</feature>
<dbReference type="SUPFAM" id="SSF47384">
    <property type="entry name" value="Homodimeric domain of signal transducing histidine kinase"/>
    <property type="match status" value="1"/>
</dbReference>
<dbReference type="EMBL" id="JH651384">
    <property type="protein sequence ID" value="EIJ35227.1"/>
    <property type="molecule type" value="Genomic_DNA"/>
</dbReference>
<keyword evidence="11" id="KW-1185">Reference proteome</keyword>
<evidence type="ECO:0000313" key="11">
    <source>
        <dbReference type="Proteomes" id="UP000005317"/>
    </source>
</evidence>
<dbReference type="Pfam" id="PF00512">
    <property type="entry name" value="HisKA"/>
    <property type="match status" value="1"/>
</dbReference>
<dbReference type="FunFam" id="3.30.565.10:FF:000049">
    <property type="entry name" value="Two-component sensor histidine kinase"/>
    <property type="match status" value="1"/>
</dbReference>
<dbReference type="PANTHER" id="PTHR43047:SF9">
    <property type="entry name" value="HISTIDINE KINASE"/>
    <property type="match status" value="1"/>
</dbReference>
<dbReference type="PROSITE" id="PS50110">
    <property type="entry name" value="RESPONSE_REGULATORY"/>
    <property type="match status" value="1"/>
</dbReference>
<feature type="transmembrane region" description="Helical" evidence="7">
    <location>
        <begin position="113"/>
        <end position="131"/>
    </location>
</feature>
<evidence type="ECO:0000256" key="2">
    <source>
        <dbReference type="ARBA" id="ARBA00012438"/>
    </source>
</evidence>
<dbReference type="CDD" id="cd00082">
    <property type="entry name" value="HisKA"/>
    <property type="match status" value="1"/>
</dbReference>
<evidence type="ECO:0000256" key="4">
    <source>
        <dbReference type="ARBA" id="ARBA00022679"/>
    </source>
</evidence>
<dbReference type="Pfam" id="PF02518">
    <property type="entry name" value="HATPase_c"/>
    <property type="match status" value="1"/>
</dbReference>